<evidence type="ECO:0000256" key="3">
    <source>
        <dbReference type="ARBA" id="ARBA00022837"/>
    </source>
</evidence>
<keyword evidence="7" id="KW-0326">Glycosidase</keyword>
<evidence type="ECO:0000259" key="6">
    <source>
        <dbReference type="Pfam" id="PF14509"/>
    </source>
</evidence>
<sequence length="665" mass="75166">MKALAVLFTILVTIPVAVCGKEKPLEVSSPDKSITVRLTLKDNGAPVYTIQRNGQTLIADSKLGFILKDQPALTKDFNLADAKRTSFDETWTQPWGEVKSIRNQYNSLVVTLEEQTALKRKLVLAFRVYNDGVGFRYEIPQQPNLKDFVIIDELTEFTFAHNLDAWWIPAYSEDMDSECLFRKNKVSELEDKVHTPITFEGSNIYLSIHEAALVDYAAMTLVNTNSQTLKCDLVPWANGDKVVATAPMKTPWRTLQIGSKPGDLVTSHLILNLNEPNILSDVSWIKPGKYNGIWWGMHIKTHTWEGGLHHGATTENMKTMIDFASKHKLSAVLAEGWNEGWEGDWTADGNFNFTKPYPDYDIEAISNYARERNIGLISHHETGGNVANYERQLEDAFKFCAKYDIHRLKTGYVNRRPAGEHHQGQFMVRHYHKVMETAARYKVMLDVHEPVKDTGLRRTYPNMMTREGARGTEYEAWSTGNPPAHTTILPFTRCLGGPLDYTPGIFDIQFKTEGAFRVHTTLAKQLALYVVIYSPMHMAADLPQNYEGNPAFKFIEDVPTDWEYTLIPDAKIGEYVTTVRKDRNSNDWYLGSITNEEARTLSIKLDFLPKGKKYKAEIYQDGRDADVTTNPLPIDITTQPVDAGTVLKLTLAKGGGTAIRFAEVK</sequence>
<evidence type="ECO:0000256" key="2">
    <source>
        <dbReference type="ARBA" id="ARBA00011245"/>
    </source>
</evidence>
<evidence type="ECO:0000313" key="7">
    <source>
        <dbReference type="EMBL" id="MFD1003344.1"/>
    </source>
</evidence>
<dbReference type="Proteomes" id="UP001597112">
    <property type="component" value="Unassembled WGS sequence"/>
</dbReference>
<dbReference type="InterPro" id="IPR013785">
    <property type="entry name" value="Aldolase_TIM"/>
</dbReference>
<dbReference type="PANTHER" id="PTHR35803">
    <property type="entry name" value="GLUCAN 1,4-ALPHA-GLUCOSIDASE SUSB-RELATED"/>
    <property type="match status" value="1"/>
</dbReference>
<feature type="domain" description="Glycosyl-hydrolase 97 C-terminal oligomerisation" evidence="6">
    <location>
        <begin position="561"/>
        <end position="661"/>
    </location>
</feature>
<dbReference type="InterPro" id="IPR014718">
    <property type="entry name" value="GH-type_carb-bd"/>
</dbReference>
<comment type="subunit">
    <text evidence="2">Monomer.</text>
</comment>
<dbReference type="InterPro" id="IPR052720">
    <property type="entry name" value="Glycosyl_hydrolase_97"/>
</dbReference>
<feature type="domain" description="Glycosyl-hydrolase 97 catalytic" evidence="4">
    <location>
        <begin position="294"/>
        <end position="469"/>
    </location>
</feature>
<dbReference type="EC" id="3.2.1.-" evidence="7"/>
<name>A0ABW3KC55_9BACT</name>
<dbReference type="EMBL" id="JBHTKA010000016">
    <property type="protein sequence ID" value="MFD1003344.1"/>
    <property type="molecule type" value="Genomic_DNA"/>
</dbReference>
<dbReference type="InterPro" id="IPR029486">
    <property type="entry name" value="GH97_N"/>
</dbReference>
<keyword evidence="7" id="KW-0378">Hydrolase</keyword>
<evidence type="ECO:0000313" key="8">
    <source>
        <dbReference type="Proteomes" id="UP001597112"/>
    </source>
</evidence>
<keyword evidence="8" id="KW-1185">Reference proteome</keyword>
<comment type="caution">
    <text evidence="7">The sequence shown here is derived from an EMBL/GenBank/DDBJ whole genome shotgun (WGS) entry which is preliminary data.</text>
</comment>
<dbReference type="PANTHER" id="PTHR35803:SF1">
    <property type="entry name" value="GLUCAN 1,4-ALPHA-GLUCOSIDASE SUSB"/>
    <property type="match status" value="1"/>
</dbReference>
<dbReference type="Pfam" id="PF14508">
    <property type="entry name" value="GH97_N"/>
    <property type="match status" value="1"/>
</dbReference>
<comment type="cofactor">
    <cofactor evidence="1">
        <name>Ca(2+)</name>
        <dbReference type="ChEBI" id="CHEBI:29108"/>
    </cofactor>
</comment>
<dbReference type="InterPro" id="IPR019563">
    <property type="entry name" value="GH97_catalytic"/>
</dbReference>
<dbReference type="RefSeq" id="WP_377585946.1">
    <property type="nucleotide sequence ID" value="NZ_JBHTKA010000016.1"/>
</dbReference>
<dbReference type="Gene3D" id="3.20.20.70">
    <property type="entry name" value="Aldolase class I"/>
    <property type="match status" value="1"/>
</dbReference>
<feature type="domain" description="Glycosyl-hydrolase 97 N-terminal" evidence="5">
    <location>
        <begin position="27"/>
        <end position="276"/>
    </location>
</feature>
<proteinExistence type="predicted"/>
<organism evidence="7 8">
    <name type="scientific">Ohtaekwangia kribbensis</name>
    <dbReference type="NCBI Taxonomy" id="688913"/>
    <lineage>
        <taxon>Bacteria</taxon>
        <taxon>Pseudomonadati</taxon>
        <taxon>Bacteroidota</taxon>
        <taxon>Cytophagia</taxon>
        <taxon>Cytophagales</taxon>
        <taxon>Fulvivirgaceae</taxon>
        <taxon>Ohtaekwangia</taxon>
    </lineage>
</organism>
<reference evidence="8" key="1">
    <citation type="journal article" date="2019" name="Int. J. Syst. Evol. Microbiol.">
        <title>The Global Catalogue of Microorganisms (GCM) 10K type strain sequencing project: providing services to taxonomists for standard genome sequencing and annotation.</title>
        <authorList>
            <consortium name="The Broad Institute Genomics Platform"/>
            <consortium name="The Broad Institute Genome Sequencing Center for Infectious Disease"/>
            <person name="Wu L."/>
            <person name="Ma J."/>
        </authorList>
    </citation>
    <scope>NUCLEOTIDE SEQUENCE [LARGE SCALE GENOMIC DNA]</scope>
    <source>
        <strain evidence="8">CCUG 58938</strain>
    </source>
</reference>
<dbReference type="GO" id="GO:0016798">
    <property type="term" value="F:hydrolase activity, acting on glycosyl bonds"/>
    <property type="evidence" value="ECO:0007669"/>
    <property type="project" value="UniProtKB-KW"/>
</dbReference>
<evidence type="ECO:0000259" key="4">
    <source>
        <dbReference type="Pfam" id="PF10566"/>
    </source>
</evidence>
<protein>
    <submittedName>
        <fullName evidence="7">Glycoside hydrolase family 97 protein</fullName>
        <ecNumber evidence="7">3.2.1.-</ecNumber>
    </submittedName>
</protein>
<accession>A0ABW3KC55</accession>
<evidence type="ECO:0000259" key="5">
    <source>
        <dbReference type="Pfam" id="PF14508"/>
    </source>
</evidence>
<dbReference type="InterPro" id="IPR029483">
    <property type="entry name" value="GH97_C"/>
</dbReference>
<evidence type="ECO:0000256" key="1">
    <source>
        <dbReference type="ARBA" id="ARBA00001913"/>
    </source>
</evidence>
<dbReference type="Pfam" id="PF14509">
    <property type="entry name" value="GH97_C"/>
    <property type="match status" value="1"/>
</dbReference>
<gene>
    <name evidence="7" type="ORF">ACFQ21_28720</name>
</gene>
<keyword evidence="3" id="KW-0106">Calcium</keyword>
<dbReference type="Gene3D" id="2.70.98.10">
    <property type="match status" value="1"/>
</dbReference>
<dbReference type="Pfam" id="PF10566">
    <property type="entry name" value="Glyco_hydro_97"/>
    <property type="match status" value="1"/>
</dbReference>